<comment type="caution">
    <text evidence="1">The sequence shown here is derived from an EMBL/GenBank/DDBJ whole genome shotgun (WGS) entry which is preliminary data.</text>
</comment>
<keyword evidence="2" id="KW-1185">Reference proteome</keyword>
<evidence type="ECO:0000313" key="2">
    <source>
        <dbReference type="Proteomes" id="UP001458880"/>
    </source>
</evidence>
<dbReference type="Proteomes" id="UP001458880">
    <property type="component" value="Unassembled WGS sequence"/>
</dbReference>
<evidence type="ECO:0000313" key="1">
    <source>
        <dbReference type="EMBL" id="KAK9685129.1"/>
    </source>
</evidence>
<dbReference type="AlphaFoldDB" id="A0AAW1I6X8"/>
<dbReference type="EMBL" id="JASPKY010000806">
    <property type="protein sequence ID" value="KAK9685129.1"/>
    <property type="molecule type" value="Genomic_DNA"/>
</dbReference>
<name>A0AAW1I6X8_POPJA</name>
<gene>
    <name evidence="1" type="ORF">QE152_g38279</name>
</gene>
<proteinExistence type="predicted"/>
<protein>
    <recommendedName>
        <fullName evidence="3">Secreted protein</fullName>
    </recommendedName>
</protein>
<sequence length="88" mass="10365">MTATISFRFTVKVVVFVLRSNERVQLFSVKVVVFVLRCNERVQLFSGYQARIHWSWIGRLRKRGKVSDINYINVFLIIDFGYCGLNVF</sequence>
<evidence type="ECO:0008006" key="3">
    <source>
        <dbReference type="Google" id="ProtNLM"/>
    </source>
</evidence>
<accession>A0AAW1I6X8</accession>
<organism evidence="1 2">
    <name type="scientific">Popillia japonica</name>
    <name type="common">Japanese beetle</name>
    <dbReference type="NCBI Taxonomy" id="7064"/>
    <lineage>
        <taxon>Eukaryota</taxon>
        <taxon>Metazoa</taxon>
        <taxon>Ecdysozoa</taxon>
        <taxon>Arthropoda</taxon>
        <taxon>Hexapoda</taxon>
        <taxon>Insecta</taxon>
        <taxon>Pterygota</taxon>
        <taxon>Neoptera</taxon>
        <taxon>Endopterygota</taxon>
        <taxon>Coleoptera</taxon>
        <taxon>Polyphaga</taxon>
        <taxon>Scarabaeiformia</taxon>
        <taxon>Scarabaeidae</taxon>
        <taxon>Rutelinae</taxon>
        <taxon>Popillia</taxon>
    </lineage>
</organism>
<reference evidence="1 2" key="1">
    <citation type="journal article" date="2024" name="BMC Genomics">
        <title>De novo assembly and annotation of Popillia japonica's genome with initial clues to its potential as an invasive pest.</title>
        <authorList>
            <person name="Cucini C."/>
            <person name="Boschi S."/>
            <person name="Funari R."/>
            <person name="Cardaioli E."/>
            <person name="Iannotti N."/>
            <person name="Marturano G."/>
            <person name="Paoli F."/>
            <person name="Bruttini M."/>
            <person name="Carapelli A."/>
            <person name="Frati F."/>
            <person name="Nardi F."/>
        </authorList>
    </citation>
    <scope>NUCLEOTIDE SEQUENCE [LARGE SCALE GENOMIC DNA]</scope>
    <source>
        <strain evidence="1">DMR45628</strain>
    </source>
</reference>